<feature type="signal peptide" evidence="5">
    <location>
        <begin position="1"/>
        <end position="31"/>
    </location>
</feature>
<dbReference type="PIRSF" id="PIRSF002741">
    <property type="entry name" value="MppA"/>
    <property type="match status" value="1"/>
</dbReference>
<dbReference type="GO" id="GO:0042597">
    <property type="term" value="C:periplasmic space"/>
    <property type="evidence" value="ECO:0007669"/>
    <property type="project" value="UniProtKB-ARBA"/>
</dbReference>
<accession>A0A7K1FVE0</accession>
<dbReference type="Gene3D" id="3.40.190.10">
    <property type="entry name" value="Periplasmic binding protein-like II"/>
    <property type="match status" value="1"/>
</dbReference>
<keyword evidence="3 5" id="KW-0732">Signal</keyword>
<dbReference type="InterPro" id="IPR039424">
    <property type="entry name" value="SBP_5"/>
</dbReference>
<dbReference type="CDD" id="cd08512">
    <property type="entry name" value="PBP2_NikA_DppA_OppA_like_7"/>
    <property type="match status" value="1"/>
</dbReference>
<comment type="caution">
    <text evidence="7">The sequence shown here is derived from an EMBL/GenBank/DDBJ whole genome shotgun (WGS) entry which is preliminary data.</text>
</comment>
<feature type="compositionally biased region" description="Gly residues" evidence="4">
    <location>
        <begin position="60"/>
        <end position="72"/>
    </location>
</feature>
<organism evidence="7 8">
    <name type="scientific">Nakamurella alba</name>
    <dbReference type="NCBI Taxonomy" id="2665158"/>
    <lineage>
        <taxon>Bacteria</taxon>
        <taxon>Bacillati</taxon>
        <taxon>Actinomycetota</taxon>
        <taxon>Actinomycetes</taxon>
        <taxon>Nakamurellales</taxon>
        <taxon>Nakamurellaceae</taxon>
        <taxon>Nakamurella</taxon>
    </lineage>
</organism>
<evidence type="ECO:0000256" key="1">
    <source>
        <dbReference type="ARBA" id="ARBA00005695"/>
    </source>
</evidence>
<protein>
    <recommendedName>
        <fullName evidence="6">Solute-binding protein family 5 domain-containing protein</fullName>
    </recommendedName>
</protein>
<evidence type="ECO:0000259" key="6">
    <source>
        <dbReference type="Pfam" id="PF00496"/>
    </source>
</evidence>
<feature type="domain" description="Solute-binding protein family 5" evidence="6">
    <location>
        <begin position="119"/>
        <end position="476"/>
    </location>
</feature>
<dbReference type="GO" id="GO:1904680">
    <property type="term" value="F:peptide transmembrane transporter activity"/>
    <property type="evidence" value="ECO:0007669"/>
    <property type="project" value="TreeGrafter"/>
</dbReference>
<dbReference type="SUPFAM" id="SSF53850">
    <property type="entry name" value="Periplasmic binding protein-like II"/>
    <property type="match status" value="1"/>
</dbReference>
<dbReference type="PANTHER" id="PTHR30290:SF9">
    <property type="entry name" value="OLIGOPEPTIDE-BINDING PROTEIN APPA"/>
    <property type="match status" value="1"/>
</dbReference>
<evidence type="ECO:0000256" key="5">
    <source>
        <dbReference type="SAM" id="SignalP"/>
    </source>
</evidence>
<evidence type="ECO:0000313" key="7">
    <source>
        <dbReference type="EMBL" id="MTD17173.1"/>
    </source>
</evidence>
<evidence type="ECO:0000256" key="3">
    <source>
        <dbReference type="ARBA" id="ARBA00022729"/>
    </source>
</evidence>
<feature type="chain" id="PRO_5029626865" description="Solute-binding protein family 5 domain-containing protein" evidence="5">
    <location>
        <begin position="32"/>
        <end position="561"/>
    </location>
</feature>
<keyword evidence="2" id="KW-0813">Transport</keyword>
<dbReference type="GO" id="GO:0043190">
    <property type="term" value="C:ATP-binding cassette (ABC) transporter complex"/>
    <property type="evidence" value="ECO:0007669"/>
    <property type="project" value="InterPro"/>
</dbReference>
<name>A0A7K1FVE0_9ACTN</name>
<dbReference type="GO" id="GO:0015833">
    <property type="term" value="P:peptide transport"/>
    <property type="evidence" value="ECO:0007669"/>
    <property type="project" value="TreeGrafter"/>
</dbReference>
<dbReference type="Gene3D" id="3.90.76.10">
    <property type="entry name" value="Dipeptide-binding Protein, Domain 1"/>
    <property type="match status" value="1"/>
</dbReference>
<dbReference type="InterPro" id="IPR030678">
    <property type="entry name" value="Peptide/Ni-bd"/>
</dbReference>
<dbReference type="EMBL" id="WLYK01000016">
    <property type="protein sequence ID" value="MTD17173.1"/>
    <property type="molecule type" value="Genomic_DNA"/>
</dbReference>
<feature type="compositionally biased region" description="Low complexity" evidence="4">
    <location>
        <begin position="39"/>
        <end position="59"/>
    </location>
</feature>
<dbReference type="InterPro" id="IPR000914">
    <property type="entry name" value="SBP_5_dom"/>
</dbReference>
<comment type="similarity">
    <text evidence="1">Belongs to the bacterial solute-binding protein 5 family.</text>
</comment>
<proteinExistence type="inferred from homology"/>
<dbReference type="Proteomes" id="UP000460221">
    <property type="component" value="Unassembled WGS sequence"/>
</dbReference>
<keyword evidence="8" id="KW-1185">Reference proteome</keyword>
<dbReference type="Pfam" id="PF00496">
    <property type="entry name" value="SBP_bac_5"/>
    <property type="match status" value="1"/>
</dbReference>
<feature type="region of interest" description="Disordered" evidence="4">
    <location>
        <begin position="38"/>
        <end position="72"/>
    </location>
</feature>
<evidence type="ECO:0000256" key="4">
    <source>
        <dbReference type="SAM" id="MobiDB-lite"/>
    </source>
</evidence>
<reference evidence="7 8" key="1">
    <citation type="submission" date="2019-11" db="EMBL/GenBank/DDBJ databases">
        <authorList>
            <person name="Jiang L.-Q."/>
        </authorList>
    </citation>
    <scope>NUCLEOTIDE SEQUENCE [LARGE SCALE GENOMIC DNA]</scope>
    <source>
        <strain evidence="7 8">YIM 132087</strain>
    </source>
</reference>
<gene>
    <name evidence="7" type="ORF">GIS00_24880</name>
</gene>
<dbReference type="PANTHER" id="PTHR30290">
    <property type="entry name" value="PERIPLASMIC BINDING COMPONENT OF ABC TRANSPORTER"/>
    <property type="match status" value="1"/>
</dbReference>
<sequence>MTIDHRRIRPRAGRRRGALVAAVTGAGMLLAACSNTPVSTGGTTPAGTTTAAAGSETAGSGTGSETAGGGGTPTGTITIVDTVFPPTFDPINTTNSSTNKVVRPLYDTLVAYTDGADAEMVPSVATEWTVSEDGLTYDFTLRDDVVFHSGNPLTAEDVKFTLDRTTEVGTGIAGGLAEYDSSTVVSPTELEVTLSKANHSFLGRMSRLYLLDSKLVQENIGDDNGATFLAANDAGSGPYTLGENVANQSTTFEAFPEYWKGWDGNHVQTVVFQYLSEAASQQAAVESGQADIGLGVPRESYAQFEQMDGFTVDASDSLEGLYVHFNNETGIMTDPKLRQAVAMAFDYETFAQNILLGYGTPAKGALNSMMPCQVDGLQVPTYDLADAKALVEEAGATGKTVDIVYINTLLDEVQGFELLQSALTEIGLQVNGMPMAYPAYAELLSSAETTPDMAFSYAYPLFPDPNEVLYINYDSNLIGKTNYARYSNPEVDKLVEEAQTVPLDQACEMYQQAQELIVADYPSVWISDNKAMAVIGPRVAGYAYNVAQHKSVDFYALSVKG</sequence>
<dbReference type="Gene3D" id="3.10.105.10">
    <property type="entry name" value="Dipeptide-binding Protein, Domain 3"/>
    <property type="match status" value="1"/>
</dbReference>
<dbReference type="PROSITE" id="PS51257">
    <property type="entry name" value="PROKAR_LIPOPROTEIN"/>
    <property type="match status" value="1"/>
</dbReference>
<dbReference type="AlphaFoldDB" id="A0A7K1FVE0"/>
<dbReference type="RefSeq" id="WP_154771174.1">
    <property type="nucleotide sequence ID" value="NZ_WLYK01000016.1"/>
</dbReference>
<evidence type="ECO:0000313" key="8">
    <source>
        <dbReference type="Proteomes" id="UP000460221"/>
    </source>
</evidence>
<evidence type="ECO:0000256" key="2">
    <source>
        <dbReference type="ARBA" id="ARBA00022448"/>
    </source>
</evidence>